<evidence type="ECO:0000256" key="2">
    <source>
        <dbReference type="ARBA" id="ARBA00001974"/>
    </source>
</evidence>
<keyword evidence="3" id="KW-0285">Flavoprotein</keyword>
<dbReference type="GO" id="GO:0016491">
    <property type="term" value="F:oxidoreductase activity"/>
    <property type="evidence" value="ECO:0007669"/>
    <property type="project" value="InterPro"/>
</dbReference>
<dbReference type="InterPro" id="IPR016156">
    <property type="entry name" value="FAD/NAD-linked_Rdtase_dimer_sf"/>
</dbReference>
<dbReference type="GO" id="GO:0005506">
    <property type="term" value="F:iron ion binding"/>
    <property type="evidence" value="ECO:0007669"/>
    <property type="project" value="InterPro"/>
</dbReference>
<evidence type="ECO:0000313" key="6">
    <source>
        <dbReference type="EMBL" id="MBC5582385.1"/>
    </source>
</evidence>
<keyword evidence="4" id="KW-0274">FAD</keyword>
<sequence>MKQKRWRCTVCGEIFEGDAPPAPCPVCGAGADAFVAEAAPAAQRWKCTVCGEIFEGDAPPAPCPVCGAGADAFVAEAAPAAQRWKCTVCGEIFEGDAPPAPCPVCGAGADAFVAEKEAPGGVLGGSDSRFVIVGGGGAGLAAAKAIREVDRTAKVTLVCGEGVIPYNRPGLSRLVAEGAGFESVALEPYDWYGGQQIELVCDARVERIDPQRREALLSDGRALPYTALLLAAGANAFCPVKAGPGAPPVRVLRSFADAAALLEDVRPGVSAVVVGGGILGLEAAMALHRRGAKVRVVELAQRILSIQADAFVSGRIEQALRALGMEVDTGVSVSAVEADGAHLSDGRVLPAEVVLVSAGIRSELGLAQALGLALGRGICVDASMRTSLPGIYAAGDCAEFEGRVAGLWGAALEMGRTAGRAMCGHEAAYRPPVPATAFEAPGISLFAVGSVNGEGLQTVERRDDEAGVYRKLALRNGRLVGVLMLGRPAGGAAAIAAVERGASLQDALGLLAQQAEKA</sequence>
<dbReference type="Gene3D" id="3.50.50.60">
    <property type="entry name" value="FAD/NAD(P)-binding domain"/>
    <property type="match status" value="2"/>
</dbReference>
<dbReference type="PRINTS" id="PR00368">
    <property type="entry name" value="FADPNR"/>
</dbReference>
<dbReference type="AlphaFoldDB" id="A0A923L201"/>
<proteinExistence type="predicted"/>
<feature type="domain" description="Rubredoxin-like" evidence="5">
    <location>
        <begin position="81"/>
        <end position="115"/>
    </location>
</feature>
<dbReference type="Gene3D" id="3.30.390.30">
    <property type="match status" value="1"/>
</dbReference>
<feature type="domain" description="Rubredoxin-like" evidence="5">
    <location>
        <begin position="42"/>
        <end position="76"/>
    </location>
</feature>
<evidence type="ECO:0000313" key="7">
    <source>
        <dbReference type="Proteomes" id="UP000659630"/>
    </source>
</evidence>
<dbReference type="InterPro" id="IPR024934">
    <property type="entry name" value="Rubredoxin-like_dom"/>
</dbReference>
<evidence type="ECO:0000256" key="1">
    <source>
        <dbReference type="ARBA" id="ARBA00001965"/>
    </source>
</evidence>
<evidence type="ECO:0000256" key="4">
    <source>
        <dbReference type="ARBA" id="ARBA00022827"/>
    </source>
</evidence>
<dbReference type="InterPro" id="IPR048574">
    <property type="entry name" value="RUBY_RBDX"/>
</dbReference>
<dbReference type="InterPro" id="IPR023753">
    <property type="entry name" value="FAD/NAD-binding_dom"/>
</dbReference>
<dbReference type="EMBL" id="JACONZ010000005">
    <property type="protein sequence ID" value="MBC5582385.1"/>
    <property type="molecule type" value="Genomic_DNA"/>
</dbReference>
<comment type="cofactor">
    <cofactor evidence="1">
        <name>Fe(3+)</name>
        <dbReference type="ChEBI" id="CHEBI:29034"/>
    </cofactor>
</comment>
<keyword evidence="7" id="KW-1185">Reference proteome</keyword>
<dbReference type="Pfam" id="PF21349">
    <property type="entry name" value="RUBY_RBDX"/>
    <property type="match status" value="3"/>
</dbReference>
<dbReference type="PRINTS" id="PR00411">
    <property type="entry name" value="PNDRDTASEI"/>
</dbReference>
<name>A0A923L201_9FIRM</name>
<dbReference type="PANTHER" id="PTHR43429">
    <property type="entry name" value="PYRIDINE NUCLEOTIDE-DISULFIDE OXIDOREDUCTASE DOMAIN-CONTAINING"/>
    <property type="match status" value="1"/>
</dbReference>
<comment type="caution">
    <text evidence="6">The sequence shown here is derived from an EMBL/GenBank/DDBJ whole genome shotgun (WGS) entry which is preliminary data.</text>
</comment>
<protein>
    <submittedName>
        <fullName evidence="6">FAD-dependent oxidoreductase</fullName>
    </submittedName>
</protein>
<feature type="domain" description="Rubredoxin-like" evidence="5">
    <location>
        <begin position="3"/>
        <end position="37"/>
    </location>
</feature>
<dbReference type="Gene3D" id="2.20.28.10">
    <property type="match status" value="3"/>
</dbReference>
<dbReference type="InterPro" id="IPR036188">
    <property type="entry name" value="FAD/NAD-bd_sf"/>
</dbReference>
<dbReference type="Proteomes" id="UP000659630">
    <property type="component" value="Unassembled WGS sequence"/>
</dbReference>
<dbReference type="Pfam" id="PF07992">
    <property type="entry name" value="Pyr_redox_2"/>
    <property type="match status" value="1"/>
</dbReference>
<dbReference type="SUPFAM" id="SSF51905">
    <property type="entry name" value="FAD/NAD(P)-binding domain"/>
    <property type="match status" value="2"/>
</dbReference>
<dbReference type="Pfam" id="PF18267">
    <property type="entry name" value="Rubredoxin_C"/>
    <property type="match status" value="1"/>
</dbReference>
<comment type="cofactor">
    <cofactor evidence="2">
        <name>FAD</name>
        <dbReference type="ChEBI" id="CHEBI:57692"/>
    </cofactor>
</comment>
<dbReference type="CDD" id="cd00729">
    <property type="entry name" value="rubredoxin_SM"/>
    <property type="match status" value="1"/>
</dbReference>
<dbReference type="InterPro" id="IPR050260">
    <property type="entry name" value="FAD-bd_OxRdtase"/>
</dbReference>
<dbReference type="SUPFAM" id="SSF57802">
    <property type="entry name" value="Rubredoxin-like"/>
    <property type="match status" value="3"/>
</dbReference>
<gene>
    <name evidence="6" type="ORF">H8S23_12800</name>
</gene>
<dbReference type="InterPro" id="IPR041575">
    <property type="entry name" value="Rubredoxin_C"/>
</dbReference>
<dbReference type="PROSITE" id="PS50903">
    <property type="entry name" value="RUBREDOXIN_LIKE"/>
    <property type="match status" value="3"/>
</dbReference>
<accession>A0A923L201</accession>
<evidence type="ECO:0000259" key="5">
    <source>
        <dbReference type="PROSITE" id="PS50903"/>
    </source>
</evidence>
<reference evidence="6" key="1">
    <citation type="submission" date="2020-08" db="EMBL/GenBank/DDBJ databases">
        <title>Genome public.</title>
        <authorList>
            <person name="Liu C."/>
            <person name="Sun Q."/>
        </authorList>
    </citation>
    <scope>NUCLEOTIDE SEQUENCE</scope>
    <source>
        <strain evidence="6">BX8</strain>
    </source>
</reference>
<dbReference type="RefSeq" id="WP_186888748.1">
    <property type="nucleotide sequence ID" value="NZ_JACONZ010000005.1"/>
</dbReference>
<organism evidence="6 7">
    <name type="scientific">Anaerofilum hominis</name>
    <dbReference type="NCBI Taxonomy" id="2763016"/>
    <lineage>
        <taxon>Bacteria</taxon>
        <taxon>Bacillati</taxon>
        <taxon>Bacillota</taxon>
        <taxon>Clostridia</taxon>
        <taxon>Eubacteriales</taxon>
        <taxon>Oscillospiraceae</taxon>
        <taxon>Anaerofilum</taxon>
    </lineage>
</organism>
<evidence type="ECO:0000256" key="3">
    <source>
        <dbReference type="ARBA" id="ARBA00022630"/>
    </source>
</evidence>
<dbReference type="PANTHER" id="PTHR43429:SF3">
    <property type="entry name" value="NITRITE REDUCTASE [NAD(P)H]"/>
    <property type="match status" value="1"/>
</dbReference>